<name>A0A842IQY5_9FLAO</name>
<dbReference type="EMBL" id="JACLCP010000002">
    <property type="protein sequence ID" value="MBC2845125.1"/>
    <property type="molecule type" value="Genomic_DNA"/>
</dbReference>
<proteinExistence type="predicted"/>
<sequence>MKAKLTLFGTFFFLMLSMGHAQENTVQEKVVTVKKKKKLSQSIISGNVRISKYHSREQLDAMSKGELLGLYIERIEVIINILPNIAFATKPGVTMKSLGIPETKDNKKALEDNIEATDNYFESAVEFQTKILPYSDTNDLIAAILFYESTLKALHTYNDFKED</sequence>
<dbReference type="RefSeq" id="WP_185788837.1">
    <property type="nucleotide sequence ID" value="NZ_JACLCP010000002.1"/>
</dbReference>
<feature type="chain" id="PRO_5033062593" evidence="1">
    <location>
        <begin position="22"/>
        <end position="163"/>
    </location>
</feature>
<keyword evidence="1" id="KW-0732">Signal</keyword>
<dbReference type="AlphaFoldDB" id="A0A842IQY5"/>
<protein>
    <submittedName>
        <fullName evidence="2">Uncharacterized protein</fullName>
    </submittedName>
</protein>
<keyword evidence="3" id="KW-1185">Reference proteome</keyword>
<comment type="caution">
    <text evidence="2">The sequence shown here is derived from an EMBL/GenBank/DDBJ whole genome shotgun (WGS) entry which is preliminary data.</text>
</comment>
<accession>A0A842IQY5</accession>
<feature type="signal peptide" evidence="1">
    <location>
        <begin position="1"/>
        <end position="21"/>
    </location>
</feature>
<gene>
    <name evidence="2" type="ORF">H7F21_08475</name>
</gene>
<organism evidence="2 3">
    <name type="scientific">Winogradskyella flava</name>
    <dbReference type="NCBI Taxonomy" id="1884876"/>
    <lineage>
        <taxon>Bacteria</taxon>
        <taxon>Pseudomonadati</taxon>
        <taxon>Bacteroidota</taxon>
        <taxon>Flavobacteriia</taxon>
        <taxon>Flavobacteriales</taxon>
        <taxon>Flavobacteriaceae</taxon>
        <taxon>Winogradskyella</taxon>
    </lineage>
</organism>
<evidence type="ECO:0000313" key="2">
    <source>
        <dbReference type="EMBL" id="MBC2845125.1"/>
    </source>
</evidence>
<evidence type="ECO:0000256" key="1">
    <source>
        <dbReference type="SAM" id="SignalP"/>
    </source>
</evidence>
<dbReference type="Proteomes" id="UP000533900">
    <property type="component" value="Unassembled WGS sequence"/>
</dbReference>
<reference evidence="2" key="1">
    <citation type="submission" date="2020-08" db="EMBL/GenBank/DDBJ databases">
        <title>Winogradskyella ouciana sp. nov., isolated from the hadal seawater of the Mariana Trench.</title>
        <authorList>
            <person name="He X."/>
        </authorList>
    </citation>
    <scope>NUCLEOTIDE SEQUENCE [LARGE SCALE GENOMIC DNA]</scope>
    <source>
        <strain evidence="2">KCTC 52348</strain>
    </source>
</reference>
<evidence type="ECO:0000313" key="3">
    <source>
        <dbReference type="Proteomes" id="UP000533900"/>
    </source>
</evidence>